<dbReference type="Proteomes" id="UP000011717">
    <property type="component" value="Unassembled WGS sequence"/>
</dbReference>
<feature type="domain" description="HAMP" evidence="15">
    <location>
        <begin position="167"/>
        <end position="219"/>
    </location>
</feature>
<dbReference type="GO" id="GO:0005524">
    <property type="term" value="F:ATP binding"/>
    <property type="evidence" value="ECO:0007669"/>
    <property type="project" value="UniProtKB-KW"/>
</dbReference>
<keyword evidence="6 13" id="KW-0812">Transmembrane</keyword>
<dbReference type="SMART" id="SM00388">
    <property type="entry name" value="HisKA"/>
    <property type="match status" value="1"/>
</dbReference>
<evidence type="ECO:0000256" key="5">
    <source>
        <dbReference type="ARBA" id="ARBA00022679"/>
    </source>
</evidence>
<evidence type="ECO:0000256" key="8">
    <source>
        <dbReference type="ARBA" id="ARBA00022777"/>
    </source>
</evidence>
<comment type="caution">
    <text evidence="16">The sequence shown here is derived from an EMBL/GenBank/DDBJ whole genome shotgun (WGS) entry which is preliminary data.</text>
</comment>
<proteinExistence type="predicted"/>
<protein>
    <recommendedName>
        <fullName evidence="3">histidine kinase</fullName>
        <ecNumber evidence="3">2.7.13.3</ecNumber>
    </recommendedName>
</protein>
<dbReference type="AlphaFoldDB" id="M2TJN3"/>
<keyword evidence="12 13" id="KW-0472">Membrane</keyword>
<dbReference type="InterPro" id="IPR003660">
    <property type="entry name" value="HAMP_dom"/>
</dbReference>
<dbReference type="InterPro" id="IPR050428">
    <property type="entry name" value="TCS_sensor_his_kinase"/>
</dbReference>
<dbReference type="InterPro" id="IPR004358">
    <property type="entry name" value="Sig_transdc_His_kin-like_C"/>
</dbReference>
<dbReference type="GO" id="GO:0000155">
    <property type="term" value="F:phosphorelay sensor kinase activity"/>
    <property type="evidence" value="ECO:0007669"/>
    <property type="project" value="InterPro"/>
</dbReference>
<keyword evidence="17" id="KW-1185">Reference proteome</keyword>
<organism evidence="16 17">
    <name type="scientific">Pacificimonas flava</name>
    <dbReference type="NCBI Taxonomy" id="1234595"/>
    <lineage>
        <taxon>Bacteria</taxon>
        <taxon>Pseudomonadati</taxon>
        <taxon>Pseudomonadota</taxon>
        <taxon>Alphaproteobacteria</taxon>
        <taxon>Sphingomonadales</taxon>
        <taxon>Sphingosinicellaceae</taxon>
        <taxon>Pacificimonas</taxon>
    </lineage>
</organism>
<dbReference type="InterPro" id="IPR036890">
    <property type="entry name" value="HATPase_C_sf"/>
</dbReference>
<dbReference type="Pfam" id="PF00512">
    <property type="entry name" value="HisKA"/>
    <property type="match status" value="1"/>
</dbReference>
<dbReference type="Gene3D" id="1.10.287.130">
    <property type="match status" value="1"/>
</dbReference>
<dbReference type="PANTHER" id="PTHR45436:SF14">
    <property type="entry name" value="SENSOR PROTEIN QSEC"/>
    <property type="match status" value="1"/>
</dbReference>
<evidence type="ECO:0000256" key="13">
    <source>
        <dbReference type="SAM" id="Phobius"/>
    </source>
</evidence>
<dbReference type="SUPFAM" id="SSF55874">
    <property type="entry name" value="ATPase domain of HSP90 chaperone/DNA topoisomerase II/histidine kinase"/>
    <property type="match status" value="1"/>
</dbReference>
<dbReference type="InterPro" id="IPR005467">
    <property type="entry name" value="His_kinase_dom"/>
</dbReference>
<keyword evidence="4" id="KW-0597">Phosphoprotein</keyword>
<evidence type="ECO:0000259" key="14">
    <source>
        <dbReference type="PROSITE" id="PS50109"/>
    </source>
</evidence>
<evidence type="ECO:0000256" key="12">
    <source>
        <dbReference type="ARBA" id="ARBA00023136"/>
    </source>
</evidence>
<dbReference type="RefSeq" id="WP_008603787.1">
    <property type="nucleotide sequence ID" value="NZ_AMRV01000014.1"/>
</dbReference>
<dbReference type="InterPro" id="IPR003594">
    <property type="entry name" value="HATPase_dom"/>
</dbReference>
<evidence type="ECO:0000256" key="9">
    <source>
        <dbReference type="ARBA" id="ARBA00022840"/>
    </source>
</evidence>
<evidence type="ECO:0000256" key="3">
    <source>
        <dbReference type="ARBA" id="ARBA00012438"/>
    </source>
</evidence>
<sequence length="447" mass="48361">MKSLRFRLFALVAGVTMLVWAGAAAWTAFSTRSEVERVLDRRLVEAARMVAALDVPPSGPVRRPGPAPYSRQLSCQIWSLDGTLVGQSAGAPNAPLGGGSAGFSERQIGEQLWRVYTLVDKARGIRVMVGDNLEVRRHLVRDLMMGLLLPAAIGLAILAIFLWLGVRGGLAPLGRITRALDARSPGTLAPLAVQPVPEELTPMVRAMDGLLARLEAARQAERDFVANAAHELQTPLAGLKTQAEVARRASNAKMRNHALERIECSVNRTSRLVRQLLDLARQEEREAEVRHQSFAFLADVVGEIEREYGTLAQNAGRPIQSCCALSNVMIEIDREALILALGNLVENALRHGDKGPVQIKCALGGDVTLSVVDFGAGVADMDLPRIRRRFERGRGDARGGTGLGLSIVEAAIAPFGGILEFQRSAQGFASVLRFPSDRVTLVRVDDD</sequence>
<dbReference type="PANTHER" id="PTHR45436">
    <property type="entry name" value="SENSOR HISTIDINE KINASE YKOH"/>
    <property type="match status" value="1"/>
</dbReference>
<dbReference type="PROSITE" id="PS50109">
    <property type="entry name" value="HIS_KIN"/>
    <property type="match status" value="1"/>
</dbReference>
<dbReference type="Pfam" id="PF02518">
    <property type="entry name" value="HATPase_c"/>
    <property type="match status" value="1"/>
</dbReference>
<feature type="transmembrane region" description="Helical" evidence="13">
    <location>
        <begin position="143"/>
        <end position="166"/>
    </location>
</feature>
<reference evidence="16 17" key="1">
    <citation type="journal article" date="2013" name="Genome Announc.">
        <title>Draft Genome Sequence of Strain JLT2015T, Belonging to the Family Sphingomonadaceae of the Alphaproteobacteria.</title>
        <authorList>
            <person name="Tang K."/>
            <person name="Liu K."/>
            <person name="Li S."/>
            <person name="Jiao N."/>
        </authorList>
    </citation>
    <scope>NUCLEOTIDE SEQUENCE [LARGE SCALE GENOMIC DNA]</scope>
    <source>
        <strain evidence="16 17">JLT2015</strain>
    </source>
</reference>
<gene>
    <name evidence="16" type="ORF">C725_2823</name>
</gene>
<comment type="catalytic activity">
    <reaction evidence="1">
        <text>ATP + protein L-histidine = ADP + protein N-phospho-L-histidine.</text>
        <dbReference type="EC" id="2.7.13.3"/>
    </reaction>
</comment>
<evidence type="ECO:0000256" key="6">
    <source>
        <dbReference type="ARBA" id="ARBA00022692"/>
    </source>
</evidence>
<dbReference type="Pfam" id="PF08521">
    <property type="entry name" value="2CSK_N"/>
    <property type="match status" value="1"/>
</dbReference>
<evidence type="ECO:0000256" key="4">
    <source>
        <dbReference type="ARBA" id="ARBA00022553"/>
    </source>
</evidence>
<accession>M2TJN3</accession>
<keyword evidence="10 13" id="KW-1133">Transmembrane helix</keyword>
<dbReference type="OrthoDB" id="9809329at2"/>
<evidence type="ECO:0000256" key="7">
    <source>
        <dbReference type="ARBA" id="ARBA00022741"/>
    </source>
</evidence>
<evidence type="ECO:0000256" key="2">
    <source>
        <dbReference type="ARBA" id="ARBA00004141"/>
    </source>
</evidence>
<dbReference type="InterPro" id="IPR036097">
    <property type="entry name" value="HisK_dim/P_sf"/>
</dbReference>
<dbReference type="PROSITE" id="PS50885">
    <property type="entry name" value="HAMP"/>
    <property type="match status" value="1"/>
</dbReference>
<dbReference type="EMBL" id="AMRV01000014">
    <property type="protein sequence ID" value="EMD81841.1"/>
    <property type="molecule type" value="Genomic_DNA"/>
</dbReference>
<name>M2TJN3_9SPHN</name>
<dbReference type="Gene3D" id="3.30.565.10">
    <property type="entry name" value="Histidine kinase-like ATPase, C-terminal domain"/>
    <property type="match status" value="1"/>
</dbReference>
<evidence type="ECO:0000313" key="16">
    <source>
        <dbReference type="EMBL" id="EMD81841.1"/>
    </source>
</evidence>
<dbReference type="GO" id="GO:0005886">
    <property type="term" value="C:plasma membrane"/>
    <property type="evidence" value="ECO:0007669"/>
    <property type="project" value="TreeGrafter"/>
</dbReference>
<evidence type="ECO:0000259" key="15">
    <source>
        <dbReference type="PROSITE" id="PS50885"/>
    </source>
</evidence>
<evidence type="ECO:0000256" key="11">
    <source>
        <dbReference type="ARBA" id="ARBA00023012"/>
    </source>
</evidence>
<dbReference type="EC" id="2.7.13.3" evidence="3"/>
<keyword evidence="5" id="KW-0808">Transferase</keyword>
<evidence type="ECO:0000256" key="10">
    <source>
        <dbReference type="ARBA" id="ARBA00022989"/>
    </source>
</evidence>
<dbReference type="SUPFAM" id="SSF47384">
    <property type="entry name" value="Homodimeric domain of signal transducing histidine kinase"/>
    <property type="match status" value="1"/>
</dbReference>
<feature type="domain" description="Histidine kinase" evidence="14">
    <location>
        <begin position="227"/>
        <end position="438"/>
    </location>
</feature>
<evidence type="ECO:0000256" key="1">
    <source>
        <dbReference type="ARBA" id="ARBA00000085"/>
    </source>
</evidence>
<evidence type="ECO:0000313" key="17">
    <source>
        <dbReference type="Proteomes" id="UP000011717"/>
    </source>
</evidence>
<keyword evidence="11" id="KW-0902">Two-component regulatory system</keyword>
<dbReference type="InterPro" id="IPR003661">
    <property type="entry name" value="HisK_dim/P_dom"/>
</dbReference>
<keyword evidence="9" id="KW-0067">ATP-binding</keyword>
<keyword evidence="7" id="KW-0547">Nucleotide-binding</keyword>
<dbReference type="InterPro" id="IPR013727">
    <property type="entry name" value="2CSK_N"/>
</dbReference>
<dbReference type="PRINTS" id="PR00344">
    <property type="entry name" value="BCTRLSENSOR"/>
</dbReference>
<comment type="subcellular location">
    <subcellularLocation>
        <location evidence="2">Membrane</location>
        <topology evidence="2">Multi-pass membrane protein</topology>
    </subcellularLocation>
</comment>
<dbReference type="PATRIC" id="fig|1234595.3.peg.2825"/>
<keyword evidence="8" id="KW-0418">Kinase</keyword>
<dbReference type="CDD" id="cd00082">
    <property type="entry name" value="HisKA"/>
    <property type="match status" value="1"/>
</dbReference>
<dbReference type="SMART" id="SM00387">
    <property type="entry name" value="HATPase_c"/>
    <property type="match status" value="1"/>
</dbReference>